<feature type="domain" description="F-box" evidence="1">
    <location>
        <begin position="26"/>
        <end position="71"/>
    </location>
</feature>
<evidence type="ECO:0000313" key="2">
    <source>
        <dbReference type="EMBL" id="CAG89442.2"/>
    </source>
</evidence>
<reference evidence="2 3" key="1">
    <citation type="journal article" date="2004" name="Nature">
        <title>Genome evolution in yeasts.</title>
        <authorList>
            <consortium name="Genolevures"/>
            <person name="Dujon B."/>
            <person name="Sherman D."/>
            <person name="Fischer G."/>
            <person name="Durrens P."/>
            <person name="Casaregola S."/>
            <person name="Lafontaine I."/>
            <person name="de Montigny J."/>
            <person name="Marck C."/>
            <person name="Neuveglise C."/>
            <person name="Talla E."/>
            <person name="Goffard N."/>
            <person name="Frangeul L."/>
            <person name="Aigle M."/>
            <person name="Anthouard V."/>
            <person name="Babour A."/>
            <person name="Barbe V."/>
            <person name="Barnay S."/>
            <person name="Blanchin S."/>
            <person name="Beckerich J.M."/>
            <person name="Beyne E."/>
            <person name="Bleykasten C."/>
            <person name="Boisrame A."/>
            <person name="Boyer J."/>
            <person name="Cattolico L."/>
            <person name="Confanioleri F."/>
            <person name="de Daruvar A."/>
            <person name="Despons L."/>
            <person name="Fabre E."/>
            <person name="Fairhead C."/>
            <person name="Ferry-Dumazet H."/>
            <person name="Groppi A."/>
            <person name="Hantraye F."/>
            <person name="Hennequin C."/>
            <person name="Jauniaux N."/>
            <person name="Joyet P."/>
            <person name="Kachouri R."/>
            <person name="Kerrest A."/>
            <person name="Koszul R."/>
            <person name="Lemaire M."/>
            <person name="Lesur I."/>
            <person name="Ma L."/>
            <person name="Muller H."/>
            <person name="Nicaud J.M."/>
            <person name="Nikolski M."/>
            <person name="Oztas S."/>
            <person name="Ozier-Kalogeropoulos O."/>
            <person name="Pellenz S."/>
            <person name="Potier S."/>
            <person name="Richard G.F."/>
            <person name="Straub M.L."/>
            <person name="Suleau A."/>
            <person name="Swennene D."/>
            <person name="Tekaia F."/>
            <person name="Wesolowski-Louvel M."/>
            <person name="Westhof E."/>
            <person name="Wirth B."/>
            <person name="Zeniou-Meyer M."/>
            <person name="Zivanovic I."/>
            <person name="Bolotin-Fukuhara M."/>
            <person name="Thierry A."/>
            <person name="Bouchier C."/>
            <person name="Caudron B."/>
            <person name="Scarpelli C."/>
            <person name="Gaillardin C."/>
            <person name="Weissenbach J."/>
            <person name="Wincker P."/>
            <person name="Souciet J.L."/>
        </authorList>
    </citation>
    <scope>NUCLEOTIDE SEQUENCE [LARGE SCALE GENOMIC DNA]</scope>
    <source>
        <strain evidence="3">ATCC 36239 / CBS 767 / BCRC 21394 / JCM 1990 / NBRC 0083 / IGC 2968</strain>
    </source>
</reference>
<dbReference type="HOGENOM" id="CLU_446963_0_0_1"/>
<evidence type="ECO:0000313" key="3">
    <source>
        <dbReference type="Proteomes" id="UP000000599"/>
    </source>
</evidence>
<dbReference type="OrthoDB" id="3976101at2759"/>
<dbReference type="RefSeq" id="XP_461066.2">
    <property type="nucleotide sequence ID" value="XM_461066.2"/>
</dbReference>
<proteinExistence type="predicted"/>
<name>Q6BL55_DEBHA</name>
<dbReference type="KEGG" id="dha:DEHA2F16280g"/>
<accession>Q6BL55</accession>
<organism evidence="2 3">
    <name type="scientific">Debaryomyces hansenii (strain ATCC 36239 / CBS 767 / BCRC 21394 / JCM 1990 / NBRC 0083 / IGC 2968)</name>
    <name type="common">Yeast</name>
    <name type="synonym">Torulaspora hansenii</name>
    <dbReference type="NCBI Taxonomy" id="284592"/>
    <lineage>
        <taxon>Eukaryota</taxon>
        <taxon>Fungi</taxon>
        <taxon>Dikarya</taxon>
        <taxon>Ascomycota</taxon>
        <taxon>Saccharomycotina</taxon>
        <taxon>Pichiomycetes</taxon>
        <taxon>Debaryomycetaceae</taxon>
        <taxon>Debaryomyces</taxon>
    </lineage>
</organism>
<sequence>MCTKSSVTWRKEQQLQRSKSTIPRNMKSLLDIPLEIVDDILFFLPQQEIINLSLTNFQFYQPCMKKLYQRVTIRKDPVLKQNKDNVRGIDFTDSTQTVIYGFNKITKEENHFKLINARLQSLISSISINTQLLDYIEEITIFDSFDKTINEALLKLMSSLEKSGLKRLIITNPALRRQVNQIILKDGFQNLQLIAIDEVNQLNGITKFPNIRELIVSFKEDTQENRQLSELKINQQLVKGLEQLKSITVTTDNKSYRLFIKVLNHINDKIAFQLNLHTFTLNYYHDDLLLIEKFIKSNIINWKSITSLQLAIGCDDVKCNQECLSRLTLPVYLLQKIAFVQNTEKIIDTHKFNEIWDIKVVGMLQELDTKVLKYVSIRHSPCENGVFFDGMEGNYLQRVKLYTHTLPTAIESNRAILVLPNFMKSLSCYEQMMNNLLWNGCKCDHCTIYLGDLDEHLMCHKYYNFRLHQFKDIISSNLFVTISEWLSRRLHGTDVLSDLDYLKYPFNDNTWNFHDNLFSIPFKCLNHKNYEEHEYDDEDEVDIFHDAKPDFEPCKFDEHLFRPVGKCISHFINDLIIQIVDLNRGNAEDIELDKFNDLNDGTGIEKFRKIIFNGVCYNLDKELNGTSYFQNVYD</sequence>
<dbReference type="eggNOG" id="ENOG502R4NW">
    <property type="taxonomic scope" value="Eukaryota"/>
</dbReference>
<dbReference type="VEuPathDB" id="FungiDB:DEHA2F16280g"/>
<dbReference type="STRING" id="284592.Q6BL55"/>
<dbReference type="GeneID" id="2904085"/>
<gene>
    <name evidence="2" type="ordered locus">DEHA2F16280g</name>
</gene>
<dbReference type="OMA" id="LWNGCEC"/>
<dbReference type="InParanoid" id="Q6BL55"/>
<dbReference type="AlphaFoldDB" id="Q6BL55"/>
<dbReference type="InterPro" id="IPR001810">
    <property type="entry name" value="F-box_dom"/>
</dbReference>
<protein>
    <submittedName>
        <fullName evidence="2">DEHA2F16280p</fullName>
    </submittedName>
</protein>
<dbReference type="EMBL" id="CR382138">
    <property type="protein sequence ID" value="CAG89442.2"/>
    <property type="molecule type" value="Genomic_DNA"/>
</dbReference>
<evidence type="ECO:0000259" key="1">
    <source>
        <dbReference type="PROSITE" id="PS50181"/>
    </source>
</evidence>
<dbReference type="Proteomes" id="UP000000599">
    <property type="component" value="Chromosome F"/>
</dbReference>
<dbReference type="PROSITE" id="PS50181">
    <property type="entry name" value="FBOX"/>
    <property type="match status" value="1"/>
</dbReference>
<dbReference type="FunCoup" id="Q6BL55">
    <property type="interactions" value="127"/>
</dbReference>
<keyword evidence="3" id="KW-1185">Reference proteome</keyword>